<organism evidence="1 2">
    <name type="scientific">Paenibacillus algicola</name>
    <dbReference type="NCBI Taxonomy" id="2565926"/>
    <lineage>
        <taxon>Bacteria</taxon>
        <taxon>Bacillati</taxon>
        <taxon>Bacillota</taxon>
        <taxon>Bacilli</taxon>
        <taxon>Bacillales</taxon>
        <taxon>Paenibacillaceae</taxon>
        <taxon>Paenibacillus</taxon>
    </lineage>
</organism>
<name>A0A4P8XGF2_9BACL</name>
<gene>
    <name evidence="1" type="ORF">E6C60_0663</name>
</gene>
<protein>
    <recommendedName>
        <fullName evidence="3">Helicase/UvrB N-terminal domain-containing protein</fullName>
    </recommendedName>
</protein>
<proteinExistence type="predicted"/>
<dbReference type="InterPro" id="IPR027417">
    <property type="entry name" value="P-loop_NTPase"/>
</dbReference>
<evidence type="ECO:0008006" key="3">
    <source>
        <dbReference type="Google" id="ProtNLM"/>
    </source>
</evidence>
<dbReference type="KEGG" id="palo:E6C60_0663"/>
<sequence>MTTVNIVDAPCGYGKTSWAIQYMNDMSIESHKFIYVTPFLDEITRVQQSVHSRKFFEPESVQGDTKLNDLHRLLGQGKDIATTHALFKTANAETRDLIRSNNYTLILDEVMNVIEQIPLKKDDLESMLNLGLIEYEVNDKGLTYIKWKQDRLNHESQFDIFKRYAIGNNLMLCADKTALMWNLPCDIFKMFNHVFIMTYLFKGQFQRYYYDLHGIEYRYLSVTKVDQEYRLLPYDNREVHDKQQLRSLITIYEGKLNDIGDSRNALSKSWLENSKNKDLVTKLKTNTFSFLRNHCKANNSTALWTTVKGNKEMIQRKLTPKGYKNSFIPLTERATNVHKDKYHLAYLVNRFMNPIEKGFFQQNGVQVDEDTWALSELIQWVWRSSIRDCKPIVIYIPSKRMRDLFKQYLSSDKFETLPEEAVTDQPPSDWNL</sequence>
<accession>A0A4P8XGF2</accession>
<dbReference type="AlphaFoldDB" id="A0A4P8XGF2"/>
<dbReference type="EMBL" id="CP040396">
    <property type="protein sequence ID" value="QCT01385.1"/>
    <property type="molecule type" value="Genomic_DNA"/>
</dbReference>
<evidence type="ECO:0000313" key="2">
    <source>
        <dbReference type="Proteomes" id="UP000300879"/>
    </source>
</evidence>
<dbReference type="Proteomes" id="UP000300879">
    <property type="component" value="Chromosome"/>
</dbReference>
<evidence type="ECO:0000313" key="1">
    <source>
        <dbReference type="EMBL" id="QCT01385.1"/>
    </source>
</evidence>
<reference evidence="1 2" key="1">
    <citation type="submission" date="2019-05" db="EMBL/GenBank/DDBJ databases">
        <authorList>
            <person name="Chen C."/>
        </authorList>
    </citation>
    <scope>NUCLEOTIDE SEQUENCE [LARGE SCALE GENOMIC DNA]</scope>
    <source>
        <strain evidence="1 2">HB172198</strain>
    </source>
</reference>
<dbReference type="SUPFAM" id="SSF52540">
    <property type="entry name" value="P-loop containing nucleoside triphosphate hydrolases"/>
    <property type="match status" value="1"/>
</dbReference>
<dbReference type="RefSeq" id="WP_138224522.1">
    <property type="nucleotide sequence ID" value="NZ_CP040396.1"/>
</dbReference>
<keyword evidence="2" id="KW-1185">Reference proteome</keyword>
<dbReference type="OrthoDB" id="1898893at2"/>